<reference evidence="2" key="1">
    <citation type="submission" date="2021-07" db="EMBL/GenBank/DDBJ databases">
        <authorList>
            <person name="Durling M."/>
        </authorList>
    </citation>
    <scope>NUCLEOTIDE SEQUENCE</scope>
</reference>
<evidence type="ECO:0000313" key="3">
    <source>
        <dbReference type="Proteomes" id="UP000696280"/>
    </source>
</evidence>
<evidence type="ECO:0000313" key="2">
    <source>
        <dbReference type="EMBL" id="CAG8953377.1"/>
    </source>
</evidence>
<gene>
    <name evidence="2" type="ORF">HYFRA_00010124</name>
</gene>
<keyword evidence="3" id="KW-1185">Reference proteome</keyword>
<dbReference type="EMBL" id="CAJVRL010000050">
    <property type="protein sequence ID" value="CAG8953377.1"/>
    <property type="molecule type" value="Genomic_DNA"/>
</dbReference>
<dbReference type="Proteomes" id="UP000696280">
    <property type="component" value="Unassembled WGS sequence"/>
</dbReference>
<accession>A0A9N9PTD1</accession>
<evidence type="ECO:0000256" key="1">
    <source>
        <dbReference type="SAM" id="SignalP"/>
    </source>
</evidence>
<organism evidence="2 3">
    <name type="scientific">Hymenoscyphus fraxineus</name>
    <dbReference type="NCBI Taxonomy" id="746836"/>
    <lineage>
        <taxon>Eukaryota</taxon>
        <taxon>Fungi</taxon>
        <taxon>Dikarya</taxon>
        <taxon>Ascomycota</taxon>
        <taxon>Pezizomycotina</taxon>
        <taxon>Leotiomycetes</taxon>
        <taxon>Helotiales</taxon>
        <taxon>Helotiaceae</taxon>
        <taxon>Hymenoscyphus</taxon>
    </lineage>
</organism>
<keyword evidence="1" id="KW-0732">Signal</keyword>
<dbReference type="AlphaFoldDB" id="A0A9N9PTD1"/>
<sequence length="155" mass="17312">MIATITTPSSGMTFKRLMDIVLLLWLVHSNAHLWERNLGSQISKQSYEEALERKDVFNDFLSSSVFGTDTIMLLPIGAPWPSYRDTYRGIPDRNYHVANKMFRSAEDTGKRLQGFGFGSISFAALGGLPQMAFPSETDHPLPSTSIKRAFTHVVG</sequence>
<name>A0A9N9PTD1_9HELO</name>
<feature type="signal peptide" evidence="1">
    <location>
        <begin position="1"/>
        <end position="31"/>
    </location>
</feature>
<proteinExistence type="predicted"/>
<protein>
    <submittedName>
        <fullName evidence="2">Uncharacterized protein</fullName>
    </submittedName>
</protein>
<comment type="caution">
    <text evidence="2">The sequence shown here is derived from an EMBL/GenBank/DDBJ whole genome shotgun (WGS) entry which is preliminary data.</text>
</comment>
<feature type="chain" id="PRO_5040342643" evidence="1">
    <location>
        <begin position="32"/>
        <end position="155"/>
    </location>
</feature>